<accession>A0ABN9VAX6</accession>
<feature type="region of interest" description="Disordered" evidence="1">
    <location>
        <begin position="1"/>
        <end position="58"/>
    </location>
</feature>
<name>A0ABN9VAX6_9DINO</name>
<sequence length="156" mass="16705">MTASANNENPKAGNRSRSRSRSRGGGSGESNPSRSRSRSRGDGSELPESGTGDDEMTFMAAGHLRSARTCLVKLQAPLHVESAGEALERERIEGLAEVLQREGGRLREELQKAESAGAHMQVYFGAGGKPGNSPPCEETFGHINAFLCAFQTAWDE</sequence>
<dbReference type="EMBL" id="CAUYUJ010016927">
    <property type="protein sequence ID" value="CAK0870119.1"/>
    <property type="molecule type" value="Genomic_DNA"/>
</dbReference>
<reference evidence="2" key="1">
    <citation type="submission" date="2023-10" db="EMBL/GenBank/DDBJ databases">
        <authorList>
            <person name="Chen Y."/>
            <person name="Shah S."/>
            <person name="Dougan E. K."/>
            <person name="Thang M."/>
            <person name="Chan C."/>
        </authorList>
    </citation>
    <scope>NUCLEOTIDE SEQUENCE [LARGE SCALE GENOMIC DNA]</scope>
</reference>
<proteinExistence type="predicted"/>
<dbReference type="Proteomes" id="UP001189429">
    <property type="component" value="Unassembled WGS sequence"/>
</dbReference>
<keyword evidence="3" id="KW-1185">Reference proteome</keyword>
<evidence type="ECO:0000256" key="1">
    <source>
        <dbReference type="SAM" id="MobiDB-lite"/>
    </source>
</evidence>
<feature type="non-terminal residue" evidence="2">
    <location>
        <position position="156"/>
    </location>
</feature>
<protein>
    <submittedName>
        <fullName evidence="2">Uncharacterized protein</fullName>
    </submittedName>
</protein>
<comment type="caution">
    <text evidence="2">The sequence shown here is derived from an EMBL/GenBank/DDBJ whole genome shotgun (WGS) entry which is preliminary data.</text>
</comment>
<organism evidence="2 3">
    <name type="scientific">Prorocentrum cordatum</name>
    <dbReference type="NCBI Taxonomy" id="2364126"/>
    <lineage>
        <taxon>Eukaryota</taxon>
        <taxon>Sar</taxon>
        <taxon>Alveolata</taxon>
        <taxon>Dinophyceae</taxon>
        <taxon>Prorocentrales</taxon>
        <taxon>Prorocentraceae</taxon>
        <taxon>Prorocentrum</taxon>
    </lineage>
</organism>
<evidence type="ECO:0000313" key="2">
    <source>
        <dbReference type="EMBL" id="CAK0870119.1"/>
    </source>
</evidence>
<evidence type="ECO:0000313" key="3">
    <source>
        <dbReference type="Proteomes" id="UP001189429"/>
    </source>
</evidence>
<gene>
    <name evidence="2" type="ORF">PCOR1329_LOCUS56312</name>
</gene>